<comment type="subcellular location">
    <subcellularLocation>
        <location evidence="1">Virion</location>
    </subcellularLocation>
</comment>
<name>A0A1I5E3U0_9HYPH</name>
<dbReference type="EMBL" id="FOVR01000003">
    <property type="protein sequence ID" value="SFO06047.1"/>
    <property type="molecule type" value="Genomic_DNA"/>
</dbReference>
<dbReference type="STRING" id="655353.SAMN04488056_10311"/>
<evidence type="ECO:0000313" key="4">
    <source>
        <dbReference type="EMBL" id="SFO06047.1"/>
    </source>
</evidence>
<proteinExistence type="predicted"/>
<dbReference type="InterPro" id="IPR020991">
    <property type="entry name" value="Connector_podovirus"/>
</dbReference>
<reference evidence="4 5" key="1">
    <citation type="submission" date="2016-10" db="EMBL/GenBank/DDBJ databases">
        <authorList>
            <person name="de Groot N.N."/>
        </authorList>
    </citation>
    <scope>NUCLEOTIDE SEQUENCE [LARGE SCALE GENOMIC DNA]</scope>
    <source>
        <strain evidence="4 5">CGMCC 1.9157</strain>
    </source>
</reference>
<dbReference type="Proteomes" id="UP000199236">
    <property type="component" value="Unassembled WGS sequence"/>
</dbReference>
<dbReference type="RefSeq" id="WP_090070482.1">
    <property type="nucleotide sequence ID" value="NZ_FOVR01000003.1"/>
</dbReference>
<gene>
    <name evidence="4" type="ORF">SAMN04488056_10311</name>
</gene>
<dbReference type="AlphaFoldDB" id="A0A1I5E3U0"/>
<dbReference type="Pfam" id="PF12236">
    <property type="entry name" value="Head-tail_con"/>
    <property type="match status" value="1"/>
</dbReference>
<keyword evidence="5" id="KW-1185">Reference proteome</keyword>
<sequence>MGLVQDILDRQTQLASDRLPWESEWDAVIRFALPYEKGVTGMNRLGSAESVLTQGPRSKRPGTKLLDGTAIYSIERLAAGILSLTMPQSSKWHGLGSVDPLAPDLDEAAEDWCSRVTDYLFAVRYTPRAGFASVNEMAVKAACGLGTGVIFLEESFGDAHTREAQMPFKYSYAPLAECFLGQNAQGIHDTNYRLVNYKARQAVQKFGEKHVSSKLLDAANDPRHKDTSFQFIHAAMPRAEAGSSASSNRDSAVASYWVEVSEKKLVKESGYFTFPYVVHRWVRRADSPYGESPVMLAMREIVRSQIIEEDVARGVSQQGKPPIATVAGKVNGKQAPLRAPNFAPGANNKGYLDPSGALFAKPMLESNGQALSFMLSIQEAKRRQIQDMHYINLFQILVDNSQMTATEVLQRAQEKGDLLGPVGTSFQQSSSLQVDRELEILERKEAFNPGSALEAPDSIYDHDIRASSTSPMDRLRRTEELIGANDVVDTALKFAQAGKTKLLERINEDEVGDLVADVRGASRKIFYSEEEMEAQRQQKEQMAQMQQMQAGLEMAGQAADVANKGVPAVEQLNALMEQSQ</sequence>
<evidence type="ECO:0000313" key="5">
    <source>
        <dbReference type="Proteomes" id="UP000199236"/>
    </source>
</evidence>
<keyword evidence="2" id="KW-1188">Viral release from host cell</keyword>
<keyword evidence="3" id="KW-0231">Viral genome packaging</keyword>
<evidence type="ECO:0000256" key="2">
    <source>
        <dbReference type="ARBA" id="ARBA00022612"/>
    </source>
</evidence>
<evidence type="ECO:0000256" key="3">
    <source>
        <dbReference type="ARBA" id="ARBA00023219"/>
    </source>
</evidence>
<accession>A0A1I5E3U0</accession>
<protein>
    <submittedName>
        <fullName evidence="4">Bacteriophage head to tail connecting protein</fullName>
    </submittedName>
</protein>
<evidence type="ECO:0000256" key="1">
    <source>
        <dbReference type="ARBA" id="ARBA00004328"/>
    </source>
</evidence>
<organism evidence="4 5">
    <name type="scientific">Cohaesibacter marisflavi</name>
    <dbReference type="NCBI Taxonomy" id="655353"/>
    <lineage>
        <taxon>Bacteria</taxon>
        <taxon>Pseudomonadati</taxon>
        <taxon>Pseudomonadota</taxon>
        <taxon>Alphaproteobacteria</taxon>
        <taxon>Hyphomicrobiales</taxon>
        <taxon>Cohaesibacteraceae</taxon>
    </lineage>
</organism>
<dbReference type="OrthoDB" id="1666403at2"/>